<gene>
    <name evidence="1" type="ORF">QOZ88_05840</name>
</gene>
<accession>A0ABT9I9B0</accession>
<evidence type="ECO:0000313" key="2">
    <source>
        <dbReference type="Proteomes" id="UP001233673"/>
    </source>
</evidence>
<organism evidence="1 2">
    <name type="scientific">Blastococcus carthaginiensis</name>
    <dbReference type="NCBI Taxonomy" id="3050034"/>
    <lineage>
        <taxon>Bacteria</taxon>
        <taxon>Bacillati</taxon>
        <taxon>Actinomycetota</taxon>
        <taxon>Actinomycetes</taxon>
        <taxon>Geodermatophilales</taxon>
        <taxon>Geodermatophilaceae</taxon>
        <taxon>Blastococcus</taxon>
    </lineage>
</organism>
<comment type="caution">
    <text evidence="1">The sequence shown here is derived from an EMBL/GenBank/DDBJ whole genome shotgun (WGS) entry which is preliminary data.</text>
</comment>
<name>A0ABT9I9B0_9ACTN</name>
<keyword evidence="2" id="KW-1185">Reference proteome</keyword>
<evidence type="ECO:0000313" key="1">
    <source>
        <dbReference type="EMBL" id="MDP5182151.1"/>
    </source>
</evidence>
<dbReference type="RefSeq" id="WP_305998853.1">
    <property type="nucleotide sequence ID" value="NZ_JASNFN010000004.1"/>
</dbReference>
<protein>
    <submittedName>
        <fullName evidence="1">Uncharacterized protein</fullName>
    </submittedName>
</protein>
<proteinExistence type="predicted"/>
<dbReference type="Proteomes" id="UP001233673">
    <property type="component" value="Unassembled WGS sequence"/>
</dbReference>
<sequence length="134" mass="14946">MAREPFTCPRCGRRSWHPEDKRQGYCGACHDFTATPATRNEAPDGPAVAGQPAADRLMVAVRTRYRGPFRDGEMPDAHQVALVCRALADHTALEAARTYRRSTDHAGDFHPTSTSIGRWLQDVADQLEERDRSP</sequence>
<dbReference type="EMBL" id="JASNFN010000004">
    <property type="protein sequence ID" value="MDP5182151.1"/>
    <property type="molecule type" value="Genomic_DNA"/>
</dbReference>
<reference evidence="2" key="1">
    <citation type="submission" date="2023-05" db="EMBL/GenBank/DDBJ databases">
        <title>Draft genome of Pseudofrankia sp. BMG5.37.</title>
        <authorList>
            <person name="Gtari M."/>
            <person name="Ghodhbane F."/>
            <person name="Sbissi I."/>
        </authorList>
    </citation>
    <scope>NUCLEOTIDE SEQUENCE [LARGE SCALE GENOMIC DNA]</scope>
    <source>
        <strain evidence="2">BMG 814</strain>
    </source>
</reference>